<evidence type="ECO:0000259" key="6">
    <source>
        <dbReference type="Pfam" id="PF00126"/>
    </source>
</evidence>
<dbReference type="SUPFAM" id="SSF46785">
    <property type="entry name" value="Winged helix' DNA-binding domain"/>
    <property type="match status" value="1"/>
</dbReference>
<comment type="similarity">
    <text evidence="1">Belongs to the LysR transcriptional regulatory family.</text>
</comment>
<evidence type="ECO:0000313" key="9">
    <source>
        <dbReference type="Proteomes" id="UP001595957"/>
    </source>
</evidence>
<dbReference type="InterPro" id="IPR000847">
    <property type="entry name" value="LysR_HTH_N"/>
</dbReference>
<evidence type="ECO:0000256" key="5">
    <source>
        <dbReference type="SAM" id="MobiDB-lite"/>
    </source>
</evidence>
<keyword evidence="4" id="KW-0804">Transcription</keyword>
<dbReference type="InterPro" id="IPR036388">
    <property type="entry name" value="WH-like_DNA-bd_sf"/>
</dbReference>
<feature type="region of interest" description="Disordered" evidence="5">
    <location>
        <begin position="74"/>
        <end position="99"/>
    </location>
</feature>
<evidence type="ECO:0000256" key="4">
    <source>
        <dbReference type="ARBA" id="ARBA00023163"/>
    </source>
</evidence>
<accession>A0ABV9EYE9</accession>
<gene>
    <name evidence="8" type="ORF">ACFO3E_02170</name>
</gene>
<sequence>MAKPSLRQLDIFAQMVVAGGISRCARDLGLPVEEIAQDIASLEMRLGYRLFEDLPERKRLTPAGRKTAEAMTLLSQDQPESWSLDEPAPEASEPPPAIERSAPRQSITLAAPAPVFGHFQEALAAFEAANDDVAITLDLSIHLAEEARRALDQGRVDIAYFYALGEPPELPSRYGWSEQINLYAGTDHPLARRDCVTPEELRISPTLAMEPHNALRRIIDAAFERDGISIGAPVIETDNMFDIMTILREGAGCFAAFGPLARDLGRMTGIRRLALEQPLPAIEVRQAIAPQAEANSAVAALAEFLFL</sequence>
<organism evidence="8 9">
    <name type="scientific">Sphingobium tyrosinilyticum</name>
    <dbReference type="NCBI Taxonomy" id="2715436"/>
    <lineage>
        <taxon>Bacteria</taxon>
        <taxon>Pseudomonadati</taxon>
        <taxon>Pseudomonadota</taxon>
        <taxon>Alphaproteobacteria</taxon>
        <taxon>Sphingomonadales</taxon>
        <taxon>Sphingomonadaceae</taxon>
        <taxon>Sphingobium</taxon>
    </lineage>
</organism>
<evidence type="ECO:0000256" key="3">
    <source>
        <dbReference type="ARBA" id="ARBA00023125"/>
    </source>
</evidence>
<evidence type="ECO:0000259" key="7">
    <source>
        <dbReference type="Pfam" id="PF03466"/>
    </source>
</evidence>
<keyword evidence="2" id="KW-0805">Transcription regulation</keyword>
<dbReference type="Proteomes" id="UP001595957">
    <property type="component" value="Unassembled WGS sequence"/>
</dbReference>
<dbReference type="SUPFAM" id="SSF53850">
    <property type="entry name" value="Periplasmic binding protein-like II"/>
    <property type="match status" value="1"/>
</dbReference>
<feature type="domain" description="LysR substrate-binding" evidence="7">
    <location>
        <begin position="102"/>
        <end position="305"/>
    </location>
</feature>
<dbReference type="InterPro" id="IPR005119">
    <property type="entry name" value="LysR_subst-bd"/>
</dbReference>
<dbReference type="CDD" id="cd05466">
    <property type="entry name" value="PBP2_LTTR_substrate"/>
    <property type="match status" value="1"/>
</dbReference>
<dbReference type="EMBL" id="JBHSFZ010000003">
    <property type="protein sequence ID" value="MFC4593004.1"/>
    <property type="molecule type" value="Genomic_DNA"/>
</dbReference>
<name>A0ABV9EYE9_9SPHN</name>
<dbReference type="Pfam" id="PF00126">
    <property type="entry name" value="HTH_1"/>
    <property type="match status" value="1"/>
</dbReference>
<dbReference type="PANTHER" id="PTHR30346:SF28">
    <property type="entry name" value="HTH-TYPE TRANSCRIPTIONAL REGULATOR CYNR"/>
    <property type="match status" value="1"/>
</dbReference>
<protein>
    <submittedName>
        <fullName evidence="8">LysR family transcriptional regulator</fullName>
    </submittedName>
</protein>
<reference evidence="9" key="1">
    <citation type="journal article" date="2019" name="Int. J. Syst. Evol. Microbiol.">
        <title>The Global Catalogue of Microorganisms (GCM) 10K type strain sequencing project: providing services to taxonomists for standard genome sequencing and annotation.</title>
        <authorList>
            <consortium name="The Broad Institute Genomics Platform"/>
            <consortium name="The Broad Institute Genome Sequencing Center for Infectious Disease"/>
            <person name="Wu L."/>
            <person name="Ma J."/>
        </authorList>
    </citation>
    <scope>NUCLEOTIDE SEQUENCE [LARGE SCALE GENOMIC DNA]</scope>
    <source>
        <strain evidence="9">NBRC 103632</strain>
    </source>
</reference>
<dbReference type="PANTHER" id="PTHR30346">
    <property type="entry name" value="TRANSCRIPTIONAL DUAL REGULATOR HCAR-RELATED"/>
    <property type="match status" value="1"/>
</dbReference>
<feature type="domain" description="HTH lysR-type" evidence="6">
    <location>
        <begin position="6"/>
        <end position="65"/>
    </location>
</feature>
<dbReference type="InterPro" id="IPR036390">
    <property type="entry name" value="WH_DNA-bd_sf"/>
</dbReference>
<proteinExistence type="inferred from homology"/>
<dbReference type="Pfam" id="PF03466">
    <property type="entry name" value="LysR_substrate"/>
    <property type="match status" value="1"/>
</dbReference>
<evidence type="ECO:0000313" key="8">
    <source>
        <dbReference type="EMBL" id="MFC4593004.1"/>
    </source>
</evidence>
<dbReference type="Gene3D" id="1.10.10.10">
    <property type="entry name" value="Winged helix-like DNA-binding domain superfamily/Winged helix DNA-binding domain"/>
    <property type="match status" value="1"/>
</dbReference>
<comment type="caution">
    <text evidence="8">The sequence shown here is derived from an EMBL/GenBank/DDBJ whole genome shotgun (WGS) entry which is preliminary data.</text>
</comment>
<keyword evidence="9" id="KW-1185">Reference proteome</keyword>
<dbReference type="Gene3D" id="3.40.190.290">
    <property type="match status" value="1"/>
</dbReference>
<evidence type="ECO:0000256" key="2">
    <source>
        <dbReference type="ARBA" id="ARBA00023015"/>
    </source>
</evidence>
<evidence type="ECO:0000256" key="1">
    <source>
        <dbReference type="ARBA" id="ARBA00009437"/>
    </source>
</evidence>
<keyword evidence="3" id="KW-0238">DNA-binding</keyword>
<dbReference type="RefSeq" id="WP_380802130.1">
    <property type="nucleotide sequence ID" value="NZ_JBHSFZ010000003.1"/>
</dbReference>